<proteinExistence type="inferred from homology"/>
<feature type="compositionally biased region" description="Gly residues" evidence="2">
    <location>
        <begin position="194"/>
        <end position="206"/>
    </location>
</feature>
<gene>
    <name evidence="4" type="ORF">N7G274_006059</name>
</gene>
<organism evidence="4 5">
    <name type="scientific">Stereocaulon virgatum</name>
    <dbReference type="NCBI Taxonomy" id="373712"/>
    <lineage>
        <taxon>Eukaryota</taxon>
        <taxon>Fungi</taxon>
        <taxon>Dikarya</taxon>
        <taxon>Ascomycota</taxon>
        <taxon>Pezizomycotina</taxon>
        <taxon>Lecanoromycetes</taxon>
        <taxon>OSLEUM clade</taxon>
        <taxon>Lecanoromycetidae</taxon>
        <taxon>Lecanorales</taxon>
        <taxon>Lecanorineae</taxon>
        <taxon>Stereocaulaceae</taxon>
        <taxon>Stereocaulon</taxon>
    </lineage>
</organism>
<name>A0ABR4A7Q9_9LECA</name>
<feature type="region of interest" description="Disordered" evidence="2">
    <location>
        <begin position="162"/>
        <end position="222"/>
    </location>
</feature>
<dbReference type="Pfam" id="PF05670">
    <property type="entry name" value="NFACT-R_1"/>
    <property type="match status" value="1"/>
</dbReference>
<comment type="similarity">
    <text evidence="1">Belongs to the CCDC25 family.</text>
</comment>
<dbReference type="PANTHER" id="PTHR13049">
    <property type="entry name" value="DUF814-RELATED"/>
    <property type="match status" value="1"/>
</dbReference>
<dbReference type="PANTHER" id="PTHR13049:SF2">
    <property type="entry name" value="COILED-COIL DOMAIN-CONTAINING PROTEIN 25"/>
    <property type="match status" value="1"/>
</dbReference>
<reference evidence="4 5" key="1">
    <citation type="submission" date="2024-09" db="EMBL/GenBank/DDBJ databases">
        <title>Rethinking Asexuality: The Enigmatic Case of Functional Sexual Genes in Lepraria (Stereocaulaceae).</title>
        <authorList>
            <person name="Doellman M."/>
            <person name="Sun Y."/>
            <person name="Barcenas-Pena A."/>
            <person name="Lumbsch H.T."/>
            <person name="Grewe F."/>
        </authorList>
    </citation>
    <scope>NUCLEOTIDE SEQUENCE [LARGE SCALE GENOMIC DNA]</scope>
    <source>
        <strain evidence="4 5">Mercado 3170</strain>
    </source>
</reference>
<keyword evidence="5" id="KW-1185">Reference proteome</keyword>
<dbReference type="Proteomes" id="UP001590950">
    <property type="component" value="Unassembled WGS sequence"/>
</dbReference>
<dbReference type="EMBL" id="JBEFKJ010000018">
    <property type="protein sequence ID" value="KAL2041115.1"/>
    <property type="molecule type" value="Genomic_DNA"/>
</dbReference>
<dbReference type="InterPro" id="IPR008532">
    <property type="entry name" value="NFACT_RNA-bd"/>
</dbReference>
<accession>A0ABR4A7Q9</accession>
<feature type="domain" description="NFACT RNA-binding" evidence="3">
    <location>
        <begin position="1"/>
        <end position="117"/>
    </location>
</feature>
<sequence length="222" mass="25388">MVYYFKSTATDPPATLYVGKDKFENEELIKFGWDCDRLRGVSRFHVDKLSSAHIYVRLTPEQKWDSLPSALIEDCAQLTKANSIEGNKKDNVTVIYTPWSNLKKDSSMATGQVSYHDQKKIKKTLITTRLNAILNRLEKTRTVAPTSDLPALKESYLAAQRAEKRREAEKKRREEEKVARERREEKERREAGWGELGALGGGGGEGTLKRSNEDGWDEEDFM</sequence>
<comment type="caution">
    <text evidence="4">The sequence shown here is derived from an EMBL/GenBank/DDBJ whole genome shotgun (WGS) entry which is preliminary data.</text>
</comment>
<evidence type="ECO:0000256" key="1">
    <source>
        <dbReference type="ARBA" id="ARBA00008998"/>
    </source>
</evidence>
<evidence type="ECO:0000256" key="2">
    <source>
        <dbReference type="SAM" id="MobiDB-lite"/>
    </source>
</evidence>
<feature type="compositionally biased region" description="Basic and acidic residues" evidence="2">
    <location>
        <begin position="162"/>
        <end position="192"/>
    </location>
</feature>
<dbReference type="InterPro" id="IPR039730">
    <property type="entry name" value="Jlp2/Ccd25"/>
</dbReference>
<evidence type="ECO:0000259" key="3">
    <source>
        <dbReference type="Pfam" id="PF05670"/>
    </source>
</evidence>
<evidence type="ECO:0000313" key="5">
    <source>
        <dbReference type="Proteomes" id="UP001590950"/>
    </source>
</evidence>
<protein>
    <recommendedName>
        <fullName evidence="3">NFACT RNA-binding domain-containing protein</fullName>
    </recommendedName>
</protein>
<evidence type="ECO:0000313" key="4">
    <source>
        <dbReference type="EMBL" id="KAL2041115.1"/>
    </source>
</evidence>